<sequence>MKIFVGGWPLRATVGTAQDSTNSTNRTNATSSMYTTSSVTQAVARLFPGTYTRTTTTTSRPKKSRKRQNDSSSRKDCSFFLKDILLLLSPGIKKVPRGKQRENLHLQCYAASAVEFCIDWSERKLRSAIETVFKDKLHDLPSPMFHFVRGIGDILVRPSLQVNQDCSAKVVKLFAKQGPIYVRAVENITSWGWKEDEESTGIDDENPDVSNIQADSTENQPNLVDVTDRCLMSYNFFSFINGNEVKPKRIFSIQNENTNPLAGFSNPGPSSNPTEGEKLIQLTEMFPSHGQRELLEALAVHNTVTMMALAPSTVTTNESSDSESHLMQPTFLPRKSEVLTLREILNKLQSNFGPDKEKVKVDEDDVLNDALAYYKEGNFDAKKRMCYLQGATSSGYRIELELLLEPPQVLKASDVSTLDAEEIDNFLSECGLTVALTELFVLQDKELIPSDVIRVLQFPKAASSMEASIESYLVEYLQNDHLKH</sequence>
<feature type="compositionally biased region" description="Acidic residues" evidence="1">
    <location>
        <begin position="196"/>
        <end position="207"/>
    </location>
</feature>
<evidence type="ECO:0000256" key="1">
    <source>
        <dbReference type="SAM" id="MobiDB-lite"/>
    </source>
</evidence>
<feature type="region of interest" description="Disordered" evidence="1">
    <location>
        <begin position="50"/>
        <end position="74"/>
    </location>
</feature>
<comment type="caution">
    <text evidence="2">The sequence shown here is derived from an EMBL/GenBank/DDBJ whole genome shotgun (WGS) entry which is preliminary data.</text>
</comment>
<evidence type="ECO:0000313" key="2">
    <source>
        <dbReference type="EMBL" id="PFX18117.1"/>
    </source>
</evidence>
<gene>
    <name evidence="2" type="ORF">AWC38_SpisGene17521</name>
</gene>
<dbReference type="OrthoDB" id="10673484at2759"/>
<keyword evidence="3" id="KW-1185">Reference proteome</keyword>
<reference evidence="3" key="1">
    <citation type="journal article" date="2017" name="bioRxiv">
        <title>Comparative analysis of the genomes of Stylophora pistillata and Acropora digitifera provides evidence for extensive differences between species of corals.</title>
        <authorList>
            <person name="Voolstra C.R."/>
            <person name="Li Y."/>
            <person name="Liew Y.J."/>
            <person name="Baumgarten S."/>
            <person name="Zoccola D."/>
            <person name="Flot J.-F."/>
            <person name="Tambutte S."/>
            <person name="Allemand D."/>
            <person name="Aranda M."/>
        </authorList>
    </citation>
    <scope>NUCLEOTIDE SEQUENCE [LARGE SCALE GENOMIC DNA]</scope>
</reference>
<dbReference type="Proteomes" id="UP000225706">
    <property type="component" value="Unassembled WGS sequence"/>
</dbReference>
<evidence type="ECO:0000313" key="3">
    <source>
        <dbReference type="Proteomes" id="UP000225706"/>
    </source>
</evidence>
<feature type="compositionally biased region" description="Low complexity" evidence="1">
    <location>
        <begin position="50"/>
        <end position="59"/>
    </location>
</feature>
<organism evidence="2 3">
    <name type="scientific">Stylophora pistillata</name>
    <name type="common">Smooth cauliflower coral</name>
    <dbReference type="NCBI Taxonomy" id="50429"/>
    <lineage>
        <taxon>Eukaryota</taxon>
        <taxon>Metazoa</taxon>
        <taxon>Cnidaria</taxon>
        <taxon>Anthozoa</taxon>
        <taxon>Hexacorallia</taxon>
        <taxon>Scleractinia</taxon>
        <taxon>Astrocoeniina</taxon>
        <taxon>Pocilloporidae</taxon>
        <taxon>Stylophora</taxon>
    </lineage>
</organism>
<feature type="region of interest" description="Disordered" evidence="1">
    <location>
        <begin position="196"/>
        <end position="215"/>
    </location>
</feature>
<accession>A0A2B4RP45</accession>
<dbReference type="AlphaFoldDB" id="A0A2B4RP45"/>
<proteinExistence type="predicted"/>
<name>A0A2B4RP45_STYPI</name>
<protein>
    <submittedName>
        <fullName evidence="2">Uncharacterized protein</fullName>
    </submittedName>
</protein>
<dbReference type="EMBL" id="LSMT01000429">
    <property type="protein sequence ID" value="PFX18117.1"/>
    <property type="molecule type" value="Genomic_DNA"/>
</dbReference>